<evidence type="ECO:0000313" key="7">
    <source>
        <dbReference type="EMBL" id="RCN59428.1"/>
    </source>
</evidence>
<dbReference type="GO" id="GO:0006310">
    <property type="term" value="P:DNA recombination"/>
    <property type="evidence" value="ECO:0007669"/>
    <property type="project" value="UniProtKB-KW"/>
</dbReference>
<reference evidence="6 8" key="1">
    <citation type="submission" date="2018-02" db="EMBL/GenBank/DDBJ databases">
        <title>Insights into the biology of acidophilic members of the Acidiferrobacteraceae family derived from comparative genomic analyses.</title>
        <authorList>
            <person name="Issotta F."/>
            <person name="Thyssen C."/>
            <person name="Mena C."/>
            <person name="Moya A."/>
            <person name="Bellenberg S."/>
            <person name="Sproer C."/>
            <person name="Covarrubias P.C."/>
            <person name="Sand W."/>
            <person name="Quatrini R."/>
            <person name="Vera M."/>
        </authorList>
    </citation>
    <scope>NUCLEOTIDE SEQUENCE [LARGE SCALE GENOMIC DNA]</scope>
    <source>
        <strain evidence="6">M-1</strain>
        <strain evidence="8">m-1</strain>
    </source>
</reference>
<comment type="caution">
    <text evidence="6">The sequence shown here is derived from an EMBL/GenBank/DDBJ whole genome shotgun (WGS) entry which is preliminary data.</text>
</comment>
<comment type="similarity">
    <text evidence="1">Belongs to the 'phage' integrase family.</text>
</comment>
<proteinExistence type="inferred from homology"/>
<dbReference type="PROSITE" id="PS51898">
    <property type="entry name" value="TYR_RECOMBINASE"/>
    <property type="match status" value="1"/>
</dbReference>
<dbReference type="EMBL" id="PSYR01000002">
    <property type="protein sequence ID" value="RCN55901.1"/>
    <property type="molecule type" value="Genomic_DNA"/>
</dbReference>
<organism evidence="6 8">
    <name type="scientific">Acidiferrobacter thiooxydans</name>
    <dbReference type="NCBI Taxonomy" id="163359"/>
    <lineage>
        <taxon>Bacteria</taxon>
        <taxon>Pseudomonadati</taxon>
        <taxon>Pseudomonadota</taxon>
        <taxon>Gammaproteobacteria</taxon>
        <taxon>Acidiferrobacterales</taxon>
        <taxon>Acidiferrobacteraceae</taxon>
        <taxon>Acidiferrobacter</taxon>
    </lineage>
</organism>
<dbReference type="GO" id="GO:0015074">
    <property type="term" value="P:DNA integration"/>
    <property type="evidence" value="ECO:0007669"/>
    <property type="project" value="UniProtKB-KW"/>
</dbReference>
<name>A0A368HEK2_9GAMM</name>
<dbReference type="PANTHER" id="PTHR30349:SF41">
    <property type="entry name" value="INTEGRASE_RECOMBINASE PROTEIN MJ0367-RELATED"/>
    <property type="match status" value="1"/>
</dbReference>
<sequence>MSALGEALTQYITVRRALGTRLAEPANTLRQFVTFLEQEGSAHITTALALRWATARPGVQKATWGRRLSMVRKFAAWWSAFDPQTEVPPRHLVSSRHRRPRPHIYTEAQTQALMAAAAQCRSPTGLRALTYTTLIGLLAATGLRPGEALALDRSDVDLQNGILFIRETKFGKSRLVPIAATTRLALAHYAARRDALCPHPQTPAFLLSERGRRLAGSSVRRMFVRLSRAVGLRPANGSPRAGRGPRLQDFRHSFVTGRLVAWYRAGADVTRELPKLATYVGHTEVGLTYWYIEAVPELLMLATERQSGRADTGGAR</sequence>
<dbReference type="InterPro" id="IPR011010">
    <property type="entry name" value="DNA_brk_join_enz"/>
</dbReference>
<dbReference type="InterPro" id="IPR013762">
    <property type="entry name" value="Integrase-like_cat_sf"/>
</dbReference>
<dbReference type="OrthoDB" id="9801717at2"/>
<evidence type="ECO:0000256" key="1">
    <source>
        <dbReference type="ARBA" id="ARBA00008857"/>
    </source>
</evidence>
<evidence type="ECO:0000256" key="4">
    <source>
        <dbReference type="ARBA" id="ARBA00023172"/>
    </source>
</evidence>
<protein>
    <submittedName>
        <fullName evidence="6">Integrase</fullName>
    </submittedName>
</protein>
<dbReference type="InterPro" id="IPR002104">
    <property type="entry name" value="Integrase_catalytic"/>
</dbReference>
<evidence type="ECO:0000256" key="2">
    <source>
        <dbReference type="ARBA" id="ARBA00022908"/>
    </source>
</evidence>
<dbReference type="GO" id="GO:0003677">
    <property type="term" value="F:DNA binding"/>
    <property type="evidence" value="ECO:0007669"/>
    <property type="project" value="UniProtKB-KW"/>
</dbReference>
<dbReference type="SUPFAM" id="SSF56349">
    <property type="entry name" value="DNA breaking-rejoining enzymes"/>
    <property type="match status" value="1"/>
</dbReference>
<dbReference type="EMBL" id="PSYR01000001">
    <property type="protein sequence ID" value="RCN59428.1"/>
    <property type="molecule type" value="Genomic_DNA"/>
</dbReference>
<gene>
    <name evidence="7" type="ORF">C4900_06995</name>
    <name evidence="6" type="ORF">C4900_08315</name>
</gene>
<keyword evidence="3" id="KW-0238">DNA-binding</keyword>
<keyword evidence="2" id="KW-0229">DNA integration</keyword>
<keyword evidence="4" id="KW-0233">DNA recombination</keyword>
<evidence type="ECO:0000313" key="8">
    <source>
        <dbReference type="Proteomes" id="UP000253250"/>
    </source>
</evidence>
<dbReference type="AlphaFoldDB" id="A0A368HEK2"/>
<accession>A0A368HEK2</accession>
<dbReference type="Pfam" id="PF00589">
    <property type="entry name" value="Phage_integrase"/>
    <property type="match status" value="1"/>
</dbReference>
<dbReference type="CDD" id="cd00797">
    <property type="entry name" value="INT_RitB_C_like"/>
    <property type="match status" value="1"/>
</dbReference>
<evidence type="ECO:0000313" key="6">
    <source>
        <dbReference type="EMBL" id="RCN55901.1"/>
    </source>
</evidence>
<dbReference type="PANTHER" id="PTHR30349">
    <property type="entry name" value="PHAGE INTEGRASE-RELATED"/>
    <property type="match status" value="1"/>
</dbReference>
<dbReference type="RefSeq" id="WP_114282834.1">
    <property type="nucleotide sequence ID" value="NZ_PSYR01000001.1"/>
</dbReference>
<evidence type="ECO:0000256" key="3">
    <source>
        <dbReference type="ARBA" id="ARBA00023125"/>
    </source>
</evidence>
<keyword evidence="8" id="KW-1185">Reference proteome</keyword>
<dbReference type="InterPro" id="IPR050090">
    <property type="entry name" value="Tyrosine_recombinase_XerCD"/>
</dbReference>
<dbReference type="Gene3D" id="1.10.443.10">
    <property type="entry name" value="Intergrase catalytic core"/>
    <property type="match status" value="1"/>
</dbReference>
<evidence type="ECO:0000259" key="5">
    <source>
        <dbReference type="PROSITE" id="PS51898"/>
    </source>
</evidence>
<feature type="domain" description="Tyr recombinase" evidence="5">
    <location>
        <begin position="100"/>
        <end position="304"/>
    </location>
</feature>
<dbReference type="Proteomes" id="UP000253250">
    <property type="component" value="Unassembled WGS sequence"/>
</dbReference>